<dbReference type="Gene3D" id="2.60.40.1080">
    <property type="match status" value="1"/>
</dbReference>
<evidence type="ECO:0000313" key="2">
    <source>
        <dbReference type="EMBL" id="TYS84060.1"/>
    </source>
</evidence>
<dbReference type="InterPro" id="IPR036465">
    <property type="entry name" value="vWFA_dom_sf"/>
</dbReference>
<dbReference type="OrthoDB" id="38701at2"/>
<sequence length="953" mass="105507">MTKRGGKDLKKRFSAAVIFTIIFSFMIQTSLANASGQPLIEFSVQPSANEYVKPQNGDAQGRLDIELTPSGQATNEERKPIDVVFVHDTSGSMADTYGGAKKATSAENALKESLKFFEQNKQSNDKYYFVPFDSDVSYKNVNGRVVNPETGLGSISEIAENLDYGYYDWVQRLYHSNRRGYYYDWVQEYQEISNGGTNYTQSLEYALQKFSAMRDSKRYIIFLTDGEPTSLKYQGEDYTLYTNGTAKVGNRNYTYDSVQNFIQHHAVLSAEKLGRNDVTMFSIAFAQPGEVNYQLLETMSNKTGGRAIQANPNSLSNVFTDISKEFNSPSIEGEVQIDLSKFNGKVKLAPNSDAYMDDRNVLHMKYNFTYPIGKSPSPANIQLSLPLEFTQQGQYVFDNIKLIQKDFDGKTLPAVTHENVTINIVDEAAPKFESAVKINGNQYHAPENLVKMGMQNNEHNEFSIEYDITPSAMLQANKSGNLKNIKIIQPLPDGISLKSSALQTSLSGSLSGATVRETTQNGQRVLEIKPGKTITYNGNQFSQARLNMKAILQADFAMSLVKMPKAAIHYTDSNFSSQNHTLTSHSGYIGLQVILNGMADNTTYIGDHTGKLTKKEDATNEVKAEATPKPLPVKGLELKDGNTIRVHYNDNSFHDIFLKTDFAVYETNTEKILSNNEETTGPASFKVSKKVGGEDVVYYYKTISGQKDSGWKKFQPDEPVALPADLIGNIEIQVKTEGGFTLNEQPVSKNIVIVKKVNEINVTPNPIEVTAGESISFQIEVLPLDATDKSVTVQLLNSNGKISSYSEEGSGNHRILGTEPGDDQLVIEANDGSGVRIIVPVKVIDPYVALEEVKFKQAKINLPLNDQDIPIEAFLIFNPSNATNKELAETVSSAPAIEAVEKDGKWYIRTEELGFTTVTVTADEDNSLTDSAVFEVVTPEEGGDDNPYIDGRW</sequence>
<dbReference type="InterPro" id="IPR002035">
    <property type="entry name" value="VWF_A"/>
</dbReference>
<protein>
    <submittedName>
        <fullName evidence="2">VWA domain-containing protein</fullName>
    </submittedName>
</protein>
<evidence type="ECO:0000313" key="3">
    <source>
        <dbReference type="Proteomes" id="UP000325054"/>
    </source>
</evidence>
<dbReference type="EMBL" id="VTEW01000001">
    <property type="protein sequence ID" value="TYS84060.1"/>
    <property type="molecule type" value="Genomic_DNA"/>
</dbReference>
<organism evidence="2 3">
    <name type="scientific">Rossellomorea aquimaris</name>
    <dbReference type="NCBI Taxonomy" id="189382"/>
    <lineage>
        <taxon>Bacteria</taxon>
        <taxon>Bacillati</taxon>
        <taxon>Bacillota</taxon>
        <taxon>Bacilli</taxon>
        <taxon>Bacillales</taxon>
        <taxon>Bacillaceae</taxon>
        <taxon>Rossellomorea</taxon>
    </lineage>
</organism>
<dbReference type="Gene3D" id="3.40.50.410">
    <property type="entry name" value="von Willebrand factor, type A domain"/>
    <property type="match status" value="1"/>
</dbReference>
<accession>A0A5D4UA94</accession>
<feature type="domain" description="VWFA" evidence="1">
    <location>
        <begin position="82"/>
        <end position="346"/>
    </location>
</feature>
<dbReference type="SUPFAM" id="SSF53300">
    <property type="entry name" value="vWA-like"/>
    <property type="match status" value="1"/>
</dbReference>
<dbReference type="SMART" id="SM00327">
    <property type="entry name" value="VWA"/>
    <property type="match status" value="1"/>
</dbReference>
<name>A0A5D4UA94_9BACI</name>
<comment type="caution">
    <text evidence="2">The sequence shown here is derived from an EMBL/GenBank/DDBJ whole genome shotgun (WGS) entry which is preliminary data.</text>
</comment>
<proteinExistence type="predicted"/>
<reference evidence="2 3" key="1">
    <citation type="submission" date="2019-08" db="EMBL/GenBank/DDBJ databases">
        <title>Bacillus genomes from the desert of Cuatro Cienegas, Coahuila.</title>
        <authorList>
            <person name="Olmedo-Alvarez G."/>
        </authorList>
    </citation>
    <scope>NUCLEOTIDE SEQUENCE [LARGE SCALE GENOMIC DNA]</scope>
    <source>
        <strain evidence="2 3">CH451a_14T</strain>
    </source>
</reference>
<dbReference type="PROSITE" id="PS50234">
    <property type="entry name" value="VWFA"/>
    <property type="match status" value="1"/>
</dbReference>
<gene>
    <name evidence="2" type="ORF">FZC80_00855</name>
</gene>
<dbReference type="AlphaFoldDB" id="A0A5D4UA94"/>
<evidence type="ECO:0000259" key="1">
    <source>
        <dbReference type="PROSITE" id="PS50234"/>
    </source>
</evidence>
<dbReference type="Proteomes" id="UP000325054">
    <property type="component" value="Unassembled WGS sequence"/>
</dbReference>